<protein>
    <submittedName>
        <fullName evidence="2">Uncharacterized protein</fullName>
    </submittedName>
</protein>
<dbReference type="RefSeq" id="XP_025465917.1">
    <property type="nucleotide sequence ID" value="XM_025605565.1"/>
</dbReference>
<evidence type="ECO:0000313" key="2">
    <source>
        <dbReference type="EMBL" id="PWY83132.1"/>
    </source>
</evidence>
<name>A0A317WD54_9EURO</name>
<organism evidence="2 3">
    <name type="scientific">Aspergillus sclerotioniger CBS 115572</name>
    <dbReference type="NCBI Taxonomy" id="1450535"/>
    <lineage>
        <taxon>Eukaryota</taxon>
        <taxon>Fungi</taxon>
        <taxon>Dikarya</taxon>
        <taxon>Ascomycota</taxon>
        <taxon>Pezizomycotina</taxon>
        <taxon>Eurotiomycetes</taxon>
        <taxon>Eurotiomycetidae</taxon>
        <taxon>Eurotiales</taxon>
        <taxon>Aspergillaceae</taxon>
        <taxon>Aspergillus</taxon>
        <taxon>Aspergillus subgen. Circumdati</taxon>
    </lineage>
</organism>
<comment type="caution">
    <text evidence="2">The sequence shown here is derived from an EMBL/GenBank/DDBJ whole genome shotgun (WGS) entry which is preliminary data.</text>
</comment>
<gene>
    <name evidence="2" type="ORF">BO94DRAFT_119345</name>
</gene>
<sequence length="85" mass="9252">MQHLKNSLKHREPGAPCHNCPPSRNGVASDGFMSSNLTGPQPSSDQSAQVFHHGSHLRAREQVCIHSPSTNPPPPQYPVIDMDGF</sequence>
<feature type="compositionally biased region" description="Polar residues" evidence="1">
    <location>
        <begin position="32"/>
        <end position="49"/>
    </location>
</feature>
<accession>A0A317WD54</accession>
<dbReference type="AlphaFoldDB" id="A0A317WD54"/>
<proteinExistence type="predicted"/>
<dbReference type="GeneID" id="37107708"/>
<feature type="region of interest" description="Disordered" evidence="1">
    <location>
        <begin position="1"/>
        <end position="85"/>
    </location>
</feature>
<reference evidence="2 3" key="1">
    <citation type="submission" date="2016-12" db="EMBL/GenBank/DDBJ databases">
        <title>The genomes of Aspergillus section Nigri reveals drivers in fungal speciation.</title>
        <authorList>
            <consortium name="DOE Joint Genome Institute"/>
            <person name="Vesth T.C."/>
            <person name="Nybo J."/>
            <person name="Theobald S."/>
            <person name="Brandl J."/>
            <person name="Frisvad J.C."/>
            <person name="Nielsen K.F."/>
            <person name="Lyhne E.K."/>
            <person name="Kogle M.E."/>
            <person name="Kuo A."/>
            <person name="Riley R."/>
            <person name="Clum A."/>
            <person name="Nolan M."/>
            <person name="Lipzen A."/>
            <person name="Salamov A."/>
            <person name="Henrissat B."/>
            <person name="Wiebenga A."/>
            <person name="De Vries R.P."/>
            <person name="Grigoriev I.V."/>
            <person name="Mortensen U.H."/>
            <person name="Andersen M.R."/>
            <person name="Baker S.E."/>
        </authorList>
    </citation>
    <scope>NUCLEOTIDE SEQUENCE [LARGE SCALE GENOMIC DNA]</scope>
    <source>
        <strain evidence="2 3">CBS 115572</strain>
    </source>
</reference>
<keyword evidence="3" id="KW-1185">Reference proteome</keyword>
<evidence type="ECO:0000313" key="3">
    <source>
        <dbReference type="Proteomes" id="UP000246702"/>
    </source>
</evidence>
<dbReference type="EMBL" id="MSFK01000019">
    <property type="protein sequence ID" value="PWY83132.1"/>
    <property type="molecule type" value="Genomic_DNA"/>
</dbReference>
<dbReference type="Proteomes" id="UP000246702">
    <property type="component" value="Unassembled WGS sequence"/>
</dbReference>
<evidence type="ECO:0000256" key="1">
    <source>
        <dbReference type="SAM" id="MobiDB-lite"/>
    </source>
</evidence>